<sequence>MYHRWLDRWDERRARRGEEGKKATAFILDADRAFPGEKQAGTIEEFCVLADQAVADPAFFNETGGNGQGFERQGEWLKFPSDISTDVEENDVVWAKITDSGSCDQALVIFHHWNASSWNRQIASFFSKRGITVVELAMPYHFQRSRLDSSHADYMLSANLGRTIQSMRQAVLDGRKLIRWLKREGYRDISVLGMSLGSWVAGLVAAHDLAVSRASLFLTAGSLADMVWTGRATRAIRHSLEPEIDLTDLRRAWGPLNLENYVHRLARTDLALHVVLAKRDKVVLPELSASFMRKLKDTGARPNVLELNCGHYSLAMPPYVLLAGLSLKRFLSRTDRPTPLR</sequence>
<keyword evidence="1" id="KW-0378">Hydrolase</keyword>
<dbReference type="STRING" id="1566387.QV13_05250"/>
<dbReference type="NCBIfam" id="NF047337">
    <property type="entry name" value="hydrolase_RcgR"/>
    <property type="match status" value="1"/>
</dbReference>
<gene>
    <name evidence="1" type="ORF">QV13_05250</name>
</gene>
<proteinExistence type="predicted"/>
<dbReference type="EMBL" id="MDEO01000026">
    <property type="protein sequence ID" value="OCX22853.1"/>
    <property type="molecule type" value="Genomic_DNA"/>
</dbReference>
<reference evidence="1 2" key="1">
    <citation type="submission" date="2016-08" db="EMBL/GenBank/DDBJ databases">
        <title>Whole genome sequence of Mesorhizobium sp. strain UASWS1009 isolated from industrial sewage.</title>
        <authorList>
            <person name="Crovadore J."/>
            <person name="Calmin G."/>
            <person name="Chablais R."/>
            <person name="Cochard B."/>
            <person name="Lefort F."/>
        </authorList>
    </citation>
    <scope>NUCLEOTIDE SEQUENCE [LARGE SCALE GENOMIC DNA]</scope>
    <source>
        <strain evidence="1 2">UASWS1009</strain>
    </source>
</reference>
<dbReference type="AlphaFoldDB" id="A0A1C2E7G1"/>
<dbReference type="SUPFAM" id="SSF53474">
    <property type="entry name" value="alpha/beta-Hydrolases"/>
    <property type="match status" value="1"/>
</dbReference>
<dbReference type="InterPro" id="IPR058111">
    <property type="entry name" value="RcgR-like"/>
</dbReference>
<accession>A0A1C2E7G1</accession>
<name>A0A1C2E7G1_9HYPH</name>
<organism evidence="1 2">
    <name type="scientific">Mesorhizobium hungaricum</name>
    <dbReference type="NCBI Taxonomy" id="1566387"/>
    <lineage>
        <taxon>Bacteria</taxon>
        <taxon>Pseudomonadati</taxon>
        <taxon>Pseudomonadota</taxon>
        <taxon>Alphaproteobacteria</taxon>
        <taxon>Hyphomicrobiales</taxon>
        <taxon>Phyllobacteriaceae</taxon>
        <taxon>Mesorhizobium</taxon>
    </lineage>
</organism>
<dbReference type="Proteomes" id="UP000094412">
    <property type="component" value="Unassembled WGS sequence"/>
</dbReference>
<protein>
    <submittedName>
        <fullName evidence="1">Dienelactone hydrolase-related enzyme</fullName>
    </submittedName>
</protein>
<dbReference type="OrthoDB" id="105300at2"/>
<dbReference type="Gene3D" id="3.40.50.1820">
    <property type="entry name" value="alpha/beta hydrolase"/>
    <property type="match status" value="1"/>
</dbReference>
<dbReference type="InterPro" id="IPR029058">
    <property type="entry name" value="AB_hydrolase_fold"/>
</dbReference>
<dbReference type="GO" id="GO:0016787">
    <property type="term" value="F:hydrolase activity"/>
    <property type="evidence" value="ECO:0007669"/>
    <property type="project" value="UniProtKB-KW"/>
</dbReference>
<comment type="caution">
    <text evidence="1">The sequence shown here is derived from an EMBL/GenBank/DDBJ whole genome shotgun (WGS) entry which is preliminary data.</text>
</comment>
<evidence type="ECO:0000313" key="1">
    <source>
        <dbReference type="EMBL" id="OCX22853.1"/>
    </source>
</evidence>
<dbReference type="RefSeq" id="WP_065996854.1">
    <property type="nucleotide sequence ID" value="NZ_MDEO01000026.1"/>
</dbReference>
<keyword evidence="2" id="KW-1185">Reference proteome</keyword>
<evidence type="ECO:0000313" key="2">
    <source>
        <dbReference type="Proteomes" id="UP000094412"/>
    </source>
</evidence>